<feature type="region of interest" description="Disordered" evidence="1">
    <location>
        <begin position="551"/>
        <end position="574"/>
    </location>
</feature>
<feature type="compositionally biased region" description="Basic and acidic residues" evidence="1">
    <location>
        <begin position="202"/>
        <end position="212"/>
    </location>
</feature>
<feature type="compositionally biased region" description="Basic and acidic residues" evidence="1">
    <location>
        <begin position="358"/>
        <end position="386"/>
    </location>
</feature>
<evidence type="ECO:0000313" key="3">
    <source>
        <dbReference type="EMBL" id="KAK2157188.1"/>
    </source>
</evidence>
<dbReference type="AlphaFoldDB" id="A0AAD9JPV6"/>
<feature type="compositionally biased region" description="Basic and acidic residues" evidence="1">
    <location>
        <begin position="241"/>
        <end position="250"/>
    </location>
</feature>
<feature type="region of interest" description="Disordered" evidence="1">
    <location>
        <begin position="421"/>
        <end position="476"/>
    </location>
</feature>
<organism evidence="3 4">
    <name type="scientific">Paralvinella palmiformis</name>
    <dbReference type="NCBI Taxonomy" id="53620"/>
    <lineage>
        <taxon>Eukaryota</taxon>
        <taxon>Metazoa</taxon>
        <taxon>Spiralia</taxon>
        <taxon>Lophotrochozoa</taxon>
        <taxon>Annelida</taxon>
        <taxon>Polychaeta</taxon>
        <taxon>Sedentaria</taxon>
        <taxon>Canalipalpata</taxon>
        <taxon>Terebellida</taxon>
        <taxon>Terebelliformia</taxon>
        <taxon>Alvinellidae</taxon>
        <taxon>Paralvinella</taxon>
    </lineage>
</organism>
<reference evidence="3" key="1">
    <citation type="journal article" date="2023" name="Mol. Biol. Evol.">
        <title>Third-Generation Sequencing Reveals the Adaptive Role of the Epigenome in Three Deep-Sea Polychaetes.</title>
        <authorList>
            <person name="Perez M."/>
            <person name="Aroh O."/>
            <person name="Sun Y."/>
            <person name="Lan Y."/>
            <person name="Juniper S.K."/>
            <person name="Young C.R."/>
            <person name="Angers B."/>
            <person name="Qian P.Y."/>
        </authorList>
    </citation>
    <scope>NUCLEOTIDE SEQUENCE</scope>
    <source>
        <strain evidence="3">P08H-3</strain>
    </source>
</reference>
<feature type="compositionally biased region" description="Basic and acidic residues" evidence="1">
    <location>
        <begin position="331"/>
        <end position="348"/>
    </location>
</feature>
<evidence type="ECO:0000256" key="1">
    <source>
        <dbReference type="SAM" id="MobiDB-lite"/>
    </source>
</evidence>
<keyword evidence="2" id="KW-0472">Membrane</keyword>
<feature type="region of interest" description="Disordered" evidence="1">
    <location>
        <begin position="177"/>
        <end position="398"/>
    </location>
</feature>
<keyword evidence="2" id="KW-0812">Transmembrane</keyword>
<gene>
    <name evidence="3" type="ORF">LSH36_196g05046</name>
</gene>
<dbReference type="EMBL" id="JAODUP010000196">
    <property type="protein sequence ID" value="KAK2157188.1"/>
    <property type="molecule type" value="Genomic_DNA"/>
</dbReference>
<proteinExistence type="predicted"/>
<feature type="compositionally biased region" description="Basic residues" evidence="1">
    <location>
        <begin position="554"/>
        <end position="571"/>
    </location>
</feature>
<evidence type="ECO:0000256" key="2">
    <source>
        <dbReference type="SAM" id="Phobius"/>
    </source>
</evidence>
<feature type="compositionally biased region" description="Basic and acidic residues" evidence="1">
    <location>
        <begin position="259"/>
        <end position="278"/>
    </location>
</feature>
<sequence>MFATAAIHTKNLERYRMPGVCVSLIGFSLVFTGVMIMGINSTLKDSSGKEIRIAGPTCLTIGGLMVLGGFTAQYMLHKKYKERLHRVKKSRERITKSIAVISGSGYGSAAKKYLADGTVDTPLPSTSHGIPPSITVETILAEEEFYAQRHLDAKRRRDDVSDGEFFNFVPQDFSFDDSSDDDACAAPRQTQTEAVIEHRRRSVDSDSKKESLHVVLGKSRTPSTSSVRESVEDESVPDETITIRRSREIVHVSSPRPADGVEERHPITNGRRQNDADRIPMGSDEESVGDGSRTSATDTSDSSVSSQSSIHSSDNPEPARGCRRSNSCTENDGRARSCSTDKRPKSSSETRPSSQRLWRRDGIDSNHDNRMTDKTNVRKSPSDRTLKPPTPAGLLSTSWLASSNDEGSLSFVESLSRSSSFKGHEMPSIEQPTQHPENGPSTDLVSLADSPSLRDSWSLADSEEETPNESFDDPDKVVAFSNHVDLDLSDDNECLKEASLFNGKKSPNTSPERISNISTPNHVDEKIHNEGIHRVNTLDVVWVENGDVSPRGVLHPHKSKGKMTKHSKCKNPRTSEKVANFDGDVISDYAHSDGNF</sequence>
<evidence type="ECO:0000313" key="4">
    <source>
        <dbReference type="Proteomes" id="UP001208570"/>
    </source>
</evidence>
<feature type="compositionally biased region" description="Polar residues" evidence="1">
    <location>
        <begin position="430"/>
        <end position="444"/>
    </location>
</feature>
<feature type="transmembrane region" description="Helical" evidence="2">
    <location>
        <begin position="20"/>
        <end position="39"/>
    </location>
</feature>
<keyword evidence="2" id="KW-1133">Transmembrane helix</keyword>
<feature type="transmembrane region" description="Helical" evidence="2">
    <location>
        <begin position="51"/>
        <end position="76"/>
    </location>
</feature>
<protein>
    <submittedName>
        <fullName evidence="3">Uncharacterized protein</fullName>
    </submittedName>
</protein>
<name>A0AAD9JPV6_9ANNE</name>
<feature type="compositionally biased region" description="Low complexity" evidence="1">
    <location>
        <begin position="292"/>
        <end position="313"/>
    </location>
</feature>
<comment type="caution">
    <text evidence="3">The sequence shown here is derived from an EMBL/GenBank/DDBJ whole genome shotgun (WGS) entry which is preliminary data.</text>
</comment>
<dbReference type="Proteomes" id="UP001208570">
    <property type="component" value="Unassembled WGS sequence"/>
</dbReference>
<keyword evidence="4" id="KW-1185">Reference proteome</keyword>
<accession>A0AAD9JPV6</accession>
<feature type="compositionally biased region" description="Acidic residues" evidence="1">
    <location>
        <begin position="461"/>
        <end position="472"/>
    </location>
</feature>